<reference evidence="1" key="1">
    <citation type="submission" date="2018-05" db="EMBL/GenBank/DDBJ databases">
        <authorList>
            <person name="Lanie J.A."/>
            <person name="Ng W.-L."/>
            <person name="Kazmierczak K.M."/>
            <person name="Andrzejewski T.M."/>
            <person name="Davidsen T.M."/>
            <person name="Wayne K.J."/>
            <person name="Tettelin H."/>
            <person name="Glass J.I."/>
            <person name="Rusch D."/>
            <person name="Podicherti R."/>
            <person name="Tsui H.-C.T."/>
            <person name="Winkler M.E."/>
        </authorList>
    </citation>
    <scope>NUCLEOTIDE SEQUENCE</scope>
</reference>
<evidence type="ECO:0000313" key="1">
    <source>
        <dbReference type="EMBL" id="SVB56319.1"/>
    </source>
</evidence>
<dbReference type="EMBL" id="UINC01047262">
    <property type="protein sequence ID" value="SVB56319.1"/>
    <property type="molecule type" value="Genomic_DNA"/>
</dbReference>
<sequence>VECGSLHRFGLLRKATGTAVDLDRLIGRRGDGGTADGLGEFAAGGEVKVGEQHLPGPHQAVLLRQLFLDLHHKISLGVKGGVVVHQHGLGLLVIGIGIAGDDPGAALHRHGVSLLHQLIGDRGEQSDPLFLFFDLLGDGYFHRVAGCVVNQRVT</sequence>
<protein>
    <submittedName>
        <fullName evidence="1">Uncharacterized protein</fullName>
    </submittedName>
</protein>
<feature type="non-terminal residue" evidence="1">
    <location>
        <position position="1"/>
    </location>
</feature>
<dbReference type="AlphaFoldDB" id="A0A382F0W6"/>
<organism evidence="1">
    <name type="scientific">marine metagenome</name>
    <dbReference type="NCBI Taxonomy" id="408172"/>
    <lineage>
        <taxon>unclassified sequences</taxon>
        <taxon>metagenomes</taxon>
        <taxon>ecological metagenomes</taxon>
    </lineage>
</organism>
<name>A0A382F0W6_9ZZZZ</name>
<gene>
    <name evidence="1" type="ORF">METZ01_LOCUS209173</name>
</gene>
<accession>A0A382F0W6</accession>
<proteinExistence type="predicted"/>